<comment type="caution">
    <text evidence="3">The sequence shown here is derived from an EMBL/GenBank/DDBJ whole genome shotgun (WGS) entry which is preliminary data.</text>
</comment>
<dbReference type="SUPFAM" id="SSF52540">
    <property type="entry name" value="P-loop containing nucleoside triphosphate hydrolases"/>
    <property type="match status" value="1"/>
</dbReference>
<evidence type="ECO:0000256" key="1">
    <source>
        <dbReference type="SAM" id="Phobius"/>
    </source>
</evidence>
<dbReference type="OrthoDB" id="10041966at2759"/>
<dbReference type="GO" id="GO:0005524">
    <property type="term" value="F:ATP binding"/>
    <property type="evidence" value="ECO:0007669"/>
    <property type="project" value="InterPro"/>
</dbReference>
<dbReference type="EMBL" id="NESQ01000018">
    <property type="protein sequence ID" value="PUU83066.1"/>
    <property type="molecule type" value="Genomic_DNA"/>
</dbReference>
<dbReference type="Gene3D" id="3.40.50.300">
    <property type="entry name" value="P-loop containing nucleotide triphosphate hydrolases"/>
    <property type="match status" value="1"/>
</dbReference>
<gene>
    <name evidence="3" type="ORF">B9Z19DRAFT_1073781</name>
</gene>
<dbReference type="AlphaFoldDB" id="A0A2T7A5P6"/>
<feature type="domain" description="Phosphoribulokinase/uridine kinase" evidence="2">
    <location>
        <begin position="8"/>
        <end position="84"/>
    </location>
</feature>
<reference evidence="3 4" key="1">
    <citation type="submission" date="2017-04" db="EMBL/GenBank/DDBJ databases">
        <title>Draft genome sequence of Tuber borchii Vittad., a whitish edible truffle.</title>
        <authorList>
            <consortium name="DOE Joint Genome Institute"/>
            <person name="Murat C."/>
            <person name="Kuo A."/>
            <person name="Barry K.W."/>
            <person name="Clum A."/>
            <person name="Dockter R.B."/>
            <person name="Fauchery L."/>
            <person name="Iotti M."/>
            <person name="Kohler A."/>
            <person name="Labutti K."/>
            <person name="Lindquist E.A."/>
            <person name="Lipzen A."/>
            <person name="Ohm R.A."/>
            <person name="Wang M."/>
            <person name="Grigoriev I.V."/>
            <person name="Zambonelli A."/>
            <person name="Martin F.M."/>
        </authorList>
    </citation>
    <scope>NUCLEOTIDE SEQUENCE [LARGE SCALE GENOMIC DNA]</scope>
    <source>
        <strain evidence="3 4">Tbo3840</strain>
    </source>
</reference>
<dbReference type="Pfam" id="PF00485">
    <property type="entry name" value="PRK"/>
    <property type="match status" value="1"/>
</dbReference>
<dbReference type="InterPro" id="IPR006083">
    <property type="entry name" value="PRK/URK"/>
</dbReference>
<dbReference type="GO" id="GO:0016301">
    <property type="term" value="F:kinase activity"/>
    <property type="evidence" value="ECO:0007669"/>
    <property type="project" value="InterPro"/>
</dbReference>
<keyword evidence="1" id="KW-0812">Transmembrane</keyword>
<proteinExistence type="predicted"/>
<keyword evidence="1" id="KW-0472">Membrane</keyword>
<keyword evidence="1" id="KW-1133">Transmembrane helix</keyword>
<sequence>MSPHPPLLIAISGPSSTGKTTLTRHLQAIFSQPPPPPRLHQDDFFRTDLEIPISSESGVQDWDCPAAIDWDRLVHALRELKRTGVLDGVDSFEDLVQFDKGSGGVEEGVVEGCRGRVVRELGFGEGGDRDGDVGGLALVEGFLMFVEERVMEVLDVKIFLRGRYEIVKRRREGRSGYDTIEGLFSFFLHFTASGGLLLTGGFFFCVGW</sequence>
<evidence type="ECO:0000313" key="3">
    <source>
        <dbReference type="EMBL" id="PUU83066.1"/>
    </source>
</evidence>
<organism evidence="3 4">
    <name type="scientific">Tuber borchii</name>
    <name type="common">White truffle</name>
    <dbReference type="NCBI Taxonomy" id="42251"/>
    <lineage>
        <taxon>Eukaryota</taxon>
        <taxon>Fungi</taxon>
        <taxon>Dikarya</taxon>
        <taxon>Ascomycota</taxon>
        <taxon>Pezizomycotina</taxon>
        <taxon>Pezizomycetes</taxon>
        <taxon>Pezizales</taxon>
        <taxon>Tuberaceae</taxon>
        <taxon>Tuber</taxon>
    </lineage>
</organism>
<dbReference type="STRING" id="42251.A0A2T7A5P6"/>
<evidence type="ECO:0000313" key="4">
    <source>
        <dbReference type="Proteomes" id="UP000244722"/>
    </source>
</evidence>
<dbReference type="InterPro" id="IPR027417">
    <property type="entry name" value="P-loop_NTPase"/>
</dbReference>
<accession>A0A2T7A5P6</accession>
<protein>
    <recommendedName>
        <fullName evidence="2">Phosphoribulokinase/uridine kinase domain-containing protein</fullName>
    </recommendedName>
</protein>
<dbReference type="Proteomes" id="UP000244722">
    <property type="component" value="Unassembled WGS sequence"/>
</dbReference>
<feature type="transmembrane region" description="Helical" evidence="1">
    <location>
        <begin position="183"/>
        <end position="206"/>
    </location>
</feature>
<evidence type="ECO:0000259" key="2">
    <source>
        <dbReference type="Pfam" id="PF00485"/>
    </source>
</evidence>
<name>A0A2T7A5P6_TUBBO</name>
<keyword evidence="4" id="KW-1185">Reference proteome</keyword>
<dbReference type="PANTHER" id="PTHR10285">
    <property type="entry name" value="URIDINE KINASE"/>
    <property type="match status" value="1"/>
</dbReference>